<gene>
    <name evidence="1" type="ORF">IFO66_23190</name>
</gene>
<name>A0ABR9B5L6_9BACL</name>
<dbReference type="RefSeq" id="WP_192027392.1">
    <property type="nucleotide sequence ID" value="NZ_JACYTN010000042.1"/>
</dbReference>
<evidence type="ECO:0000313" key="2">
    <source>
        <dbReference type="Proteomes" id="UP000634529"/>
    </source>
</evidence>
<reference evidence="1 2" key="1">
    <citation type="submission" date="2020-09" db="EMBL/GenBank/DDBJ databases">
        <title>Paenibacillus sp. CAU 1523 isolated from sand of Haeundae Beach.</title>
        <authorList>
            <person name="Kim W."/>
        </authorList>
    </citation>
    <scope>NUCLEOTIDE SEQUENCE [LARGE SCALE GENOMIC DNA]</scope>
    <source>
        <strain evidence="1 2">CAU 1523</strain>
    </source>
</reference>
<dbReference type="Proteomes" id="UP000634529">
    <property type="component" value="Unassembled WGS sequence"/>
</dbReference>
<evidence type="ECO:0000313" key="1">
    <source>
        <dbReference type="EMBL" id="MBD8501184.1"/>
    </source>
</evidence>
<comment type="caution">
    <text evidence="1">The sequence shown here is derived from an EMBL/GenBank/DDBJ whole genome shotgun (WGS) entry which is preliminary data.</text>
</comment>
<protein>
    <submittedName>
        <fullName evidence="1">Non-ribosomal peptide synthetase module</fullName>
    </submittedName>
</protein>
<keyword evidence="2" id="KW-1185">Reference proteome</keyword>
<dbReference type="EMBL" id="JACYTN010000042">
    <property type="protein sequence ID" value="MBD8501184.1"/>
    <property type="molecule type" value="Genomic_DNA"/>
</dbReference>
<proteinExistence type="predicted"/>
<organism evidence="1 2">
    <name type="scientific">Paenibacillus arenosi</name>
    <dbReference type="NCBI Taxonomy" id="2774142"/>
    <lineage>
        <taxon>Bacteria</taxon>
        <taxon>Bacillati</taxon>
        <taxon>Bacillota</taxon>
        <taxon>Bacilli</taxon>
        <taxon>Bacillales</taxon>
        <taxon>Paenibacillaceae</taxon>
        <taxon>Paenibacillus</taxon>
    </lineage>
</organism>
<sequence length="194" mass="22362">MARRLATEYVKARMQMTEPQLTLFLSSLPSQTLVWRVKVMDNGNQEVVLEDGQGDAITFLFEKQGNRYVCVTSCRLLRPKLTQIMHKLVMEFRGEAVVNRIFAGFTMQYVYTEGKVCQIVEQQGEQARIVYEQKDFARDLQIMYGQDIVEQQIAAIREQINELLDARNRDSGDQVASIDQQLHALSHQLFVLEA</sequence>
<accession>A0ABR9B5L6</accession>